<dbReference type="Proteomes" id="UP000321790">
    <property type="component" value="Unassembled WGS sequence"/>
</dbReference>
<dbReference type="Gene3D" id="3.40.250.10">
    <property type="entry name" value="Rhodanese-like domain"/>
    <property type="match status" value="1"/>
</dbReference>
<dbReference type="InterPro" id="IPR001763">
    <property type="entry name" value="Rhodanese-like_dom"/>
</dbReference>
<dbReference type="PANTHER" id="PTHR43031">
    <property type="entry name" value="FAD-DEPENDENT OXIDOREDUCTASE"/>
    <property type="match status" value="1"/>
</dbReference>
<dbReference type="CDD" id="cd00158">
    <property type="entry name" value="RHOD"/>
    <property type="match status" value="1"/>
</dbReference>
<dbReference type="InterPro" id="IPR050229">
    <property type="entry name" value="GlpE_sulfurtransferase"/>
</dbReference>
<dbReference type="SUPFAM" id="SSF52821">
    <property type="entry name" value="Rhodanese/Cell cycle control phosphatase"/>
    <property type="match status" value="1"/>
</dbReference>
<dbReference type="InterPro" id="IPR036873">
    <property type="entry name" value="Rhodanese-like_dom_sf"/>
</dbReference>
<dbReference type="EMBL" id="VOSC01000033">
    <property type="protein sequence ID" value="TXE06073.1"/>
    <property type="molecule type" value="Genomic_DNA"/>
</dbReference>
<evidence type="ECO:0000259" key="1">
    <source>
        <dbReference type="PROSITE" id="PS50206"/>
    </source>
</evidence>
<comment type="caution">
    <text evidence="2">The sequence shown here is derived from an EMBL/GenBank/DDBJ whole genome shotgun (WGS) entry which is preliminary data.</text>
</comment>
<dbReference type="AlphaFoldDB" id="A0A5C7AF23"/>
<gene>
    <name evidence="2" type="ORF">FUA26_13915</name>
</gene>
<protein>
    <submittedName>
        <fullName evidence="2">Rhodanese-like domain-containing protein</fullName>
    </submittedName>
</protein>
<evidence type="ECO:0000313" key="3">
    <source>
        <dbReference type="Proteomes" id="UP000321790"/>
    </source>
</evidence>
<keyword evidence="3" id="KW-1185">Reference proteome</keyword>
<dbReference type="Pfam" id="PF00581">
    <property type="entry name" value="Rhodanese"/>
    <property type="match status" value="1"/>
</dbReference>
<evidence type="ECO:0000313" key="2">
    <source>
        <dbReference type="EMBL" id="TXE06073.1"/>
    </source>
</evidence>
<dbReference type="OrthoDB" id="9800872at2"/>
<sequence>MPFFNALFNKKKKIKDYYNKGAVIVDVRTETEFMQGAIPNTLNYPLQTLNQHINNIKKLNKPVITCCASGVRSGIASKLLKQKGVDCINGGGWLSLSKKLEF</sequence>
<feature type="domain" description="Rhodanese" evidence="1">
    <location>
        <begin position="18"/>
        <end position="101"/>
    </location>
</feature>
<accession>A0A5C7AF23</accession>
<organism evidence="2 3">
    <name type="scientific">Seonamhaeicola algicola</name>
    <dbReference type="NCBI Taxonomy" id="1719036"/>
    <lineage>
        <taxon>Bacteria</taxon>
        <taxon>Pseudomonadati</taxon>
        <taxon>Bacteroidota</taxon>
        <taxon>Flavobacteriia</taxon>
        <taxon>Flavobacteriales</taxon>
        <taxon>Flavobacteriaceae</taxon>
    </lineage>
</organism>
<dbReference type="SMART" id="SM00450">
    <property type="entry name" value="RHOD"/>
    <property type="match status" value="1"/>
</dbReference>
<proteinExistence type="predicted"/>
<dbReference type="PANTHER" id="PTHR43031:SF1">
    <property type="entry name" value="PYRIDINE NUCLEOTIDE-DISULPHIDE OXIDOREDUCTASE"/>
    <property type="match status" value="1"/>
</dbReference>
<reference evidence="3" key="1">
    <citation type="submission" date="2019-08" db="EMBL/GenBank/DDBJ databases">
        <title>Seonamhaeicola sediminis sp. nov., isolated from marine sediment.</title>
        <authorList>
            <person name="Cao W.R."/>
        </authorList>
    </citation>
    <scope>NUCLEOTIDE SEQUENCE [LARGE SCALE GENOMIC DNA]</scope>
    <source>
        <strain evidence="3">Gy8</strain>
    </source>
</reference>
<dbReference type="PROSITE" id="PS50206">
    <property type="entry name" value="RHODANESE_3"/>
    <property type="match status" value="1"/>
</dbReference>
<dbReference type="RefSeq" id="WP_147137404.1">
    <property type="nucleotide sequence ID" value="NZ_VOSC01000033.1"/>
</dbReference>
<name>A0A5C7AF23_9FLAO</name>